<proteinExistence type="predicted"/>
<keyword evidence="2" id="KW-1185">Reference proteome</keyword>
<dbReference type="STRING" id="1577792.QX51_01060"/>
<comment type="caution">
    <text evidence="1">The sequence shown here is derived from an EMBL/GenBank/DDBJ whole genome shotgun (WGS) entry which is preliminary data.</text>
</comment>
<evidence type="ECO:0008006" key="3">
    <source>
        <dbReference type="Google" id="ProtNLM"/>
    </source>
</evidence>
<dbReference type="AlphaFoldDB" id="A0A0B3W8P7"/>
<dbReference type="RefSeq" id="WP_039678050.1">
    <property type="nucleotide sequence ID" value="NZ_JAWGXO010000031.1"/>
</dbReference>
<accession>A0A0B3W8P7</accession>
<gene>
    <name evidence="1" type="ORF">QX51_01060</name>
</gene>
<reference evidence="1 2" key="1">
    <citation type="submission" date="2014-12" db="EMBL/GenBank/DDBJ databases">
        <title>Draft genome sequence of Terrisporobacter sp. 08-306576, isolated from the blood culture of a bacteremia patient.</title>
        <authorList>
            <person name="Lund L.C."/>
            <person name="Sydenham T.V."/>
            <person name="Hogh S.V."/>
            <person name="Skov M.N."/>
            <person name="Kemp M."/>
            <person name="Justesen U.S."/>
        </authorList>
    </citation>
    <scope>NUCLEOTIDE SEQUENCE [LARGE SCALE GENOMIC DNA]</scope>
    <source>
        <strain evidence="1 2">08-306576</strain>
    </source>
</reference>
<dbReference type="EMBL" id="JWHR01000013">
    <property type="protein sequence ID" value="KHS58752.1"/>
    <property type="molecule type" value="Genomic_DNA"/>
</dbReference>
<organism evidence="1 2">
    <name type="scientific">Terrisporobacter othiniensis</name>
    <dbReference type="NCBI Taxonomy" id="1577792"/>
    <lineage>
        <taxon>Bacteria</taxon>
        <taxon>Bacillati</taxon>
        <taxon>Bacillota</taxon>
        <taxon>Clostridia</taxon>
        <taxon>Peptostreptococcales</taxon>
        <taxon>Peptostreptococcaceae</taxon>
        <taxon>Terrisporobacter</taxon>
    </lineage>
</organism>
<evidence type="ECO:0000313" key="2">
    <source>
        <dbReference type="Proteomes" id="UP000031189"/>
    </source>
</evidence>
<dbReference type="Proteomes" id="UP000031189">
    <property type="component" value="Unassembled WGS sequence"/>
</dbReference>
<protein>
    <recommendedName>
        <fullName evidence="3">Cell wall-active antibiotics response LiaF-like C-terminal domain-containing protein</fullName>
    </recommendedName>
</protein>
<name>A0A0B3W8P7_9FIRM</name>
<evidence type="ECO:0000313" key="1">
    <source>
        <dbReference type="EMBL" id="KHS58752.1"/>
    </source>
</evidence>
<sequence length="77" mass="8679">MEVYFDNEKLNNGRGIVRIDVLFCGVELYIPKTWIVENRANTSFVGVYEKNRDMGNSDNILTIVGSASFAGVEIVYI</sequence>